<protein>
    <submittedName>
        <fullName evidence="2">Uncharacterized protein</fullName>
    </submittedName>
</protein>
<proteinExistence type="predicted"/>
<feature type="transmembrane region" description="Helical" evidence="1">
    <location>
        <begin position="81"/>
        <end position="103"/>
    </location>
</feature>
<dbReference type="EMBL" id="JYDP01000260">
    <property type="protein sequence ID" value="KRZ01786.1"/>
    <property type="molecule type" value="Genomic_DNA"/>
</dbReference>
<gene>
    <name evidence="2" type="ORF">T11_11314</name>
</gene>
<reference evidence="2 3" key="1">
    <citation type="submission" date="2015-01" db="EMBL/GenBank/DDBJ databases">
        <title>Evolution of Trichinella species and genotypes.</title>
        <authorList>
            <person name="Korhonen P.K."/>
            <person name="Edoardo P."/>
            <person name="Giuseppe L.R."/>
            <person name="Gasser R.B."/>
        </authorList>
    </citation>
    <scope>NUCLEOTIDE SEQUENCE [LARGE SCALE GENOMIC DNA]</scope>
    <source>
        <strain evidence="2">ISS1029</strain>
    </source>
</reference>
<name>A0A0V1GV17_9BILA</name>
<evidence type="ECO:0000256" key="1">
    <source>
        <dbReference type="SAM" id="Phobius"/>
    </source>
</evidence>
<keyword evidence="1" id="KW-0812">Transmembrane</keyword>
<evidence type="ECO:0000313" key="2">
    <source>
        <dbReference type="EMBL" id="KRZ01786.1"/>
    </source>
</evidence>
<dbReference type="Proteomes" id="UP000055024">
    <property type="component" value="Unassembled WGS sequence"/>
</dbReference>
<keyword evidence="3" id="KW-1185">Reference proteome</keyword>
<sequence length="116" mass="12997">MDVSVCLAHRWSLITAINTPVLRCTTRKTDAHRLVCYDGPFWDDARLHHGDVTGVLEIECRRSTVGGSVVVRVARDFGACVIGQLSIVCAYFLLLIALLFANLSPERIKRFLKDRP</sequence>
<dbReference type="OrthoDB" id="5918935at2759"/>
<organism evidence="2 3">
    <name type="scientific">Trichinella zimbabwensis</name>
    <dbReference type="NCBI Taxonomy" id="268475"/>
    <lineage>
        <taxon>Eukaryota</taxon>
        <taxon>Metazoa</taxon>
        <taxon>Ecdysozoa</taxon>
        <taxon>Nematoda</taxon>
        <taxon>Enoplea</taxon>
        <taxon>Dorylaimia</taxon>
        <taxon>Trichinellida</taxon>
        <taxon>Trichinellidae</taxon>
        <taxon>Trichinella</taxon>
    </lineage>
</organism>
<comment type="caution">
    <text evidence="2">The sequence shown here is derived from an EMBL/GenBank/DDBJ whole genome shotgun (WGS) entry which is preliminary data.</text>
</comment>
<evidence type="ECO:0000313" key="3">
    <source>
        <dbReference type="Proteomes" id="UP000055024"/>
    </source>
</evidence>
<keyword evidence="1" id="KW-1133">Transmembrane helix</keyword>
<accession>A0A0V1GV17</accession>
<dbReference type="AlphaFoldDB" id="A0A0V1GV17"/>
<keyword evidence="1" id="KW-0472">Membrane</keyword>